<sequence>MRTFKLPGLIGDVTSSIIRFELATSEEDLIIRTEESFLTGFFSTSLYLLAPGWEGYVGTTLPACELEVEGSPKFLSLDSNKDFCNVTVYSRSSSRLCAKFSSRGMENYSTCIKIYGASCYSNNLPPNYCNNLPRVHKMRLGQCFLFAVPPITLHDELRFSNGIIVASNLKSRIDNDVSDDKLPFLIARLHLQHVGLANHLPNHSMQSDDRKLDL</sequence>
<keyword evidence="2" id="KW-1185">Reference proteome</keyword>
<comment type="caution">
    <text evidence="1">The sequence shown here is derived from an EMBL/GenBank/DDBJ whole genome shotgun (WGS) entry which is preliminary data.</text>
</comment>
<accession>A0A9P0KNN4</accession>
<protein>
    <submittedName>
        <fullName evidence="1">Uncharacterized protein</fullName>
    </submittedName>
</protein>
<dbReference type="AlphaFoldDB" id="A0A9P0KNN4"/>
<evidence type="ECO:0000313" key="1">
    <source>
        <dbReference type="EMBL" id="CAH1974300.1"/>
    </source>
</evidence>
<evidence type="ECO:0000313" key="2">
    <source>
        <dbReference type="Proteomes" id="UP001152888"/>
    </source>
</evidence>
<proteinExistence type="predicted"/>
<name>A0A9P0KNN4_ACAOB</name>
<dbReference type="EMBL" id="CAKOFQ010006822">
    <property type="protein sequence ID" value="CAH1974300.1"/>
    <property type="molecule type" value="Genomic_DNA"/>
</dbReference>
<gene>
    <name evidence="1" type="ORF">ACAOBT_LOCUS10992</name>
</gene>
<organism evidence="1 2">
    <name type="scientific">Acanthoscelides obtectus</name>
    <name type="common">Bean weevil</name>
    <name type="synonym">Bruchus obtectus</name>
    <dbReference type="NCBI Taxonomy" id="200917"/>
    <lineage>
        <taxon>Eukaryota</taxon>
        <taxon>Metazoa</taxon>
        <taxon>Ecdysozoa</taxon>
        <taxon>Arthropoda</taxon>
        <taxon>Hexapoda</taxon>
        <taxon>Insecta</taxon>
        <taxon>Pterygota</taxon>
        <taxon>Neoptera</taxon>
        <taxon>Endopterygota</taxon>
        <taxon>Coleoptera</taxon>
        <taxon>Polyphaga</taxon>
        <taxon>Cucujiformia</taxon>
        <taxon>Chrysomeloidea</taxon>
        <taxon>Chrysomelidae</taxon>
        <taxon>Bruchinae</taxon>
        <taxon>Bruchini</taxon>
        <taxon>Acanthoscelides</taxon>
    </lineage>
</organism>
<reference evidence="1" key="1">
    <citation type="submission" date="2022-03" db="EMBL/GenBank/DDBJ databases">
        <authorList>
            <person name="Sayadi A."/>
        </authorList>
    </citation>
    <scope>NUCLEOTIDE SEQUENCE</scope>
</reference>
<dbReference type="Proteomes" id="UP001152888">
    <property type="component" value="Unassembled WGS sequence"/>
</dbReference>